<dbReference type="SUPFAM" id="SSF52540">
    <property type="entry name" value="P-loop containing nucleoside triphosphate hydrolases"/>
    <property type="match status" value="1"/>
</dbReference>
<keyword evidence="3 9" id="KW-0500">Molybdenum</keyword>
<dbReference type="EMBL" id="CADCUX010000692">
    <property type="protein sequence ID" value="CAA9440014.1"/>
    <property type="molecule type" value="Genomic_DNA"/>
</dbReference>
<keyword evidence="4" id="KW-0997">Cell inner membrane</keyword>
<keyword evidence="5" id="KW-0547">Nucleotide-binding</keyword>
<dbReference type="GO" id="GO:0005524">
    <property type="term" value="F:ATP binding"/>
    <property type="evidence" value="ECO:0007669"/>
    <property type="project" value="UniProtKB-KW"/>
</dbReference>
<dbReference type="PANTHER" id="PTHR43514:SF10">
    <property type="entry name" value="MOLYBDENUM IMPORT ATP-BINDING PROTEIN MODC 2"/>
    <property type="match status" value="1"/>
</dbReference>
<dbReference type="PROSITE" id="PS50893">
    <property type="entry name" value="ABC_TRANSPORTER_2"/>
    <property type="match status" value="1"/>
</dbReference>
<dbReference type="InterPro" id="IPR011868">
    <property type="entry name" value="ModC_ABC_ATP-bd"/>
</dbReference>
<dbReference type="Gene3D" id="2.40.50.100">
    <property type="match status" value="1"/>
</dbReference>
<dbReference type="InterPro" id="IPR027417">
    <property type="entry name" value="P-loop_NTPase"/>
</dbReference>
<keyword evidence="2" id="KW-1003">Cell membrane</keyword>
<dbReference type="PANTHER" id="PTHR43514">
    <property type="entry name" value="ABC TRANSPORTER I FAMILY MEMBER 10"/>
    <property type="match status" value="1"/>
</dbReference>
<keyword evidence="8" id="KW-0472">Membrane</keyword>
<dbReference type="NCBIfam" id="TIGR02142">
    <property type="entry name" value="modC_ABC"/>
    <property type="match status" value="1"/>
</dbReference>
<evidence type="ECO:0000256" key="5">
    <source>
        <dbReference type="ARBA" id="ARBA00022741"/>
    </source>
</evidence>
<sequence length="361" mass="38659">MSEAAIRIRLALQRAAFRLDVDLALPAHGITVLYGPSGSGKTTVLRCVAGLERASGEVRVAAQAWQDDGRRLFVPAWRRRVGYVFQEASLFPHLSVAGNLHYASQRAKAEGGIALEQVIDLLGIGHLLGRAATELSGGERQRVAIARALASQPELLLLDEPLASLDPARRREVLPWLEGLRDRLGIPMLYVTHSADEMARLADTLVLMDQGQVTAGGPLAATLARLDLPLARDEDAGALLHGTVAERDERWQLARVDIGGGSLWLADNGLQPGKRVRVRVLARDVSLALETPPPGTASIQNQLRCTVREVVAGAHPSQALVQLDCGGQAVVARITARAADSLQLAPGRAVWAQVKSVGLVR</sequence>
<reference evidence="12" key="1">
    <citation type="submission" date="2020-02" db="EMBL/GenBank/DDBJ databases">
        <authorList>
            <person name="Meier V. D."/>
        </authorList>
    </citation>
    <scope>NUCLEOTIDE SEQUENCE</scope>
    <source>
        <strain evidence="12">AVDCRST_MAG51</strain>
    </source>
</reference>
<evidence type="ECO:0000259" key="11">
    <source>
        <dbReference type="PROSITE" id="PS51866"/>
    </source>
</evidence>
<evidence type="ECO:0000256" key="1">
    <source>
        <dbReference type="ARBA" id="ARBA00022448"/>
    </source>
</evidence>
<evidence type="ECO:0000259" key="10">
    <source>
        <dbReference type="PROSITE" id="PS50893"/>
    </source>
</evidence>
<keyword evidence="1" id="KW-0813">Transport</keyword>
<evidence type="ECO:0000256" key="2">
    <source>
        <dbReference type="ARBA" id="ARBA00022475"/>
    </source>
</evidence>
<dbReference type="InterPro" id="IPR005116">
    <property type="entry name" value="Transp-assoc_OB_typ1"/>
</dbReference>
<dbReference type="GO" id="GO:0140359">
    <property type="term" value="F:ABC-type transporter activity"/>
    <property type="evidence" value="ECO:0007669"/>
    <property type="project" value="InterPro"/>
</dbReference>
<gene>
    <name evidence="12" type="ORF">AVDCRST_MAG51-3230</name>
</gene>
<proteinExistence type="predicted"/>
<evidence type="ECO:0000256" key="6">
    <source>
        <dbReference type="ARBA" id="ARBA00022840"/>
    </source>
</evidence>
<dbReference type="SMART" id="SM00382">
    <property type="entry name" value="AAA"/>
    <property type="match status" value="1"/>
</dbReference>
<dbReference type="GO" id="GO:0016887">
    <property type="term" value="F:ATP hydrolysis activity"/>
    <property type="evidence" value="ECO:0007669"/>
    <property type="project" value="InterPro"/>
</dbReference>
<dbReference type="InterPro" id="IPR008995">
    <property type="entry name" value="Mo/tungstate-bd_C_term_dom"/>
</dbReference>
<dbReference type="GO" id="GO:0015098">
    <property type="term" value="F:molybdate ion transmembrane transporter activity"/>
    <property type="evidence" value="ECO:0007669"/>
    <property type="project" value="InterPro"/>
</dbReference>
<dbReference type="Gene3D" id="3.40.50.300">
    <property type="entry name" value="P-loop containing nucleotide triphosphate hydrolases"/>
    <property type="match status" value="1"/>
</dbReference>
<dbReference type="InterPro" id="IPR003593">
    <property type="entry name" value="AAA+_ATPase"/>
</dbReference>
<keyword evidence="7" id="KW-1278">Translocase</keyword>
<feature type="domain" description="Mop" evidence="11">
    <location>
        <begin position="296"/>
        <end position="361"/>
    </location>
</feature>
<dbReference type="InterPro" id="IPR017871">
    <property type="entry name" value="ABC_transporter-like_CS"/>
</dbReference>
<evidence type="ECO:0000256" key="8">
    <source>
        <dbReference type="ARBA" id="ARBA00023136"/>
    </source>
</evidence>
<keyword evidence="6 12" id="KW-0067">ATP-binding</keyword>
<dbReference type="SUPFAM" id="SSF50331">
    <property type="entry name" value="MOP-like"/>
    <property type="match status" value="1"/>
</dbReference>
<dbReference type="InterPro" id="IPR050334">
    <property type="entry name" value="Molybdenum_import_ModC"/>
</dbReference>
<accession>A0A6J4QKJ7</accession>
<protein>
    <submittedName>
        <fullName evidence="12">Molybdenum ABC transporter ATP-binding protein ModC</fullName>
    </submittedName>
</protein>
<dbReference type="AlphaFoldDB" id="A0A6J4QKJ7"/>
<evidence type="ECO:0000256" key="4">
    <source>
        <dbReference type="ARBA" id="ARBA00022519"/>
    </source>
</evidence>
<dbReference type="PROSITE" id="PS51866">
    <property type="entry name" value="MOP"/>
    <property type="match status" value="1"/>
</dbReference>
<feature type="domain" description="ABC transporter" evidence="10">
    <location>
        <begin position="1"/>
        <end position="235"/>
    </location>
</feature>
<dbReference type="Pfam" id="PF00005">
    <property type="entry name" value="ABC_tran"/>
    <property type="match status" value="1"/>
</dbReference>
<dbReference type="PROSITE" id="PS00211">
    <property type="entry name" value="ABC_TRANSPORTER_1"/>
    <property type="match status" value="1"/>
</dbReference>
<evidence type="ECO:0000256" key="7">
    <source>
        <dbReference type="ARBA" id="ARBA00022967"/>
    </source>
</evidence>
<dbReference type="GO" id="GO:0016020">
    <property type="term" value="C:membrane"/>
    <property type="evidence" value="ECO:0007669"/>
    <property type="project" value="InterPro"/>
</dbReference>
<dbReference type="InterPro" id="IPR004606">
    <property type="entry name" value="Mop_domain"/>
</dbReference>
<evidence type="ECO:0000256" key="9">
    <source>
        <dbReference type="PROSITE-ProRule" id="PRU01213"/>
    </source>
</evidence>
<evidence type="ECO:0000313" key="12">
    <source>
        <dbReference type="EMBL" id="CAA9440014.1"/>
    </source>
</evidence>
<organism evidence="12">
    <name type="scientific">uncultured Ramlibacter sp</name>
    <dbReference type="NCBI Taxonomy" id="260755"/>
    <lineage>
        <taxon>Bacteria</taxon>
        <taxon>Pseudomonadati</taxon>
        <taxon>Pseudomonadota</taxon>
        <taxon>Betaproteobacteria</taxon>
        <taxon>Burkholderiales</taxon>
        <taxon>Comamonadaceae</taxon>
        <taxon>Ramlibacter</taxon>
        <taxon>environmental samples</taxon>
    </lineage>
</organism>
<dbReference type="Pfam" id="PF03459">
    <property type="entry name" value="TOBE"/>
    <property type="match status" value="1"/>
</dbReference>
<dbReference type="InterPro" id="IPR003439">
    <property type="entry name" value="ABC_transporter-like_ATP-bd"/>
</dbReference>
<evidence type="ECO:0000256" key="3">
    <source>
        <dbReference type="ARBA" id="ARBA00022505"/>
    </source>
</evidence>
<name>A0A6J4QKJ7_9BURK</name>